<keyword evidence="2" id="KW-0677">Repeat</keyword>
<feature type="transmembrane region" description="Helical" evidence="5">
    <location>
        <begin position="89"/>
        <end position="108"/>
    </location>
</feature>
<dbReference type="EMBL" id="LHPF02000004">
    <property type="protein sequence ID" value="PSC74587.1"/>
    <property type="molecule type" value="Genomic_DNA"/>
</dbReference>
<evidence type="ECO:0000256" key="1">
    <source>
        <dbReference type="ARBA" id="ARBA00022574"/>
    </source>
</evidence>
<accession>A0A2P6VKJ5</accession>
<organism evidence="6 7">
    <name type="scientific">Micractinium conductrix</name>
    <dbReference type="NCBI Taxonomy" id="554055"/>
    <lineage>
        <taxon>Eukaryota</taxon>
        <taxon>Viridiplantae</taxon>
        <taxon>Chlorophyta</taxon>
        <taxon>core chlorophytes</taxon>
        <taxon>Trebouxiophyceae</taxon>
        <taxon>Chlorellales</taxon>
        <taxon>Chlorellaceae</taxon>
        <taxon>Chlorella clade</taxon>
        <taxon>Micractinium</taxon>
    </lineage>
</organism>
<feature type="compositionally biased region" description="Low complexity" evidence="4">
    <location>
        <begin position="573"/>
        <end position="582"/>
    </location>
</feature>
<dbReference type="OrthoDB" id="515143at2759"/>
<dbReference type="InterPro" id="IPR036322">
    <property type="entry name" value="WD40_repeat_dom_sf"/>
</dbReference>
<dbReference type="Proteomes" id="UP000239649">
    <property type="component" value="Unassembled WGS sequence"/>
</dbReference>
<feature type="repeat" description="WD" evidence="3">
    <location>
        <begin position="703"/>
        <end position="738"/>
    </location>
</feature>
<dbReference type="SMART" id="SM00320">
    <property type="entry name" value="WD40"/>
    <property type="match status" value="7"/>
</dbReference>
<feature type="region of interest" description="Disordered" evidence="4">
    <location>
        <begin position="1"/>
        <end position="48"/>
    </location>
</feature>
<dbReference type="Gene3D" id="2.130.10.10">
    <property type="entry name" value="YVTN repeat-like/Quinoprotein amine dehydrogenase"/>
    <property type="match status" value="3"/>
</dbReference>
<dbReference type="PROSITE" id="PS50294">
    <property type="entry name" value="WD_REPEATS_REGION"/>
    <property type="match status" value="3"/>
</dbReference>
<reference evidence="6 7" key="1">
    <citation type="journal article" date="2018" name="Plant J.">
        <title>Genome sequences of Chlorella sorokiniana UTEX 1602 and Micractinium conductrix SAG 241.80: implications to maltose excretion by a green alga.</title>
        <authorList>
            <person name="Arriola M.B."/>
            <person name="Velmurugan N."/>
            <person name="Zhang Y."/>
            <person name="Plunkett M.H."/>
            <person name="Hondzo H."/>
            <person name="Barney B.M."/>
        </authorList>
    </citation>
    <scope>NUCLEOTIDE SEQUENCE [LARGE SCALE GENOMIC DNA]</scope>
    <source>
        <strain evidence="6 7">SAG 241.80</strain>
    </source>
</reference>
<feature type="repeat" description="WD" evidence="3">
    <location>
        <begin position="419"/>
        <end position="450"/>
    </location>
</feature>
<dbReference type="Pfam" id="PF00400">
    <property type="entry name" value="WD40"/>
    <property type="match status" value="4"/>
</dbReference>
<dbReference type="PROSITE" id="PS00678">
    <property type="entry name" value="WD_REPEATS_1"/>
    <property type="match status" value="1"/>
</dbReference>
<feature type="repeat" description="WD" evidence="3">
    <location>
        <begin position="384"/>
        <end position="418"/>
    </location>
</feature>
<keyword evidence="7" id="KW-1185">Reference proteome</keyword>
<dbReference type="AlphaFoldDB" id="A0A2P6VKJ5"/>
<keyword evidence="5" id="KW-1133">Transmembrane helix</keyword>
<dbReference type="PROSITE" id="PS50082">
    <property type="entry name" value="WD_REPEATS_2"/>
    <property type="match status" value="4"/>
</dbReference>
<dbReference type="InterPro" id="IPR011990">
    <property type="entry name" value="TPR-like_helical_dom_sf"/>
</dbReference>
<evidence type="ECO:0000256" key="3">
    <source>
        <dbReference type="PROSITE-ProRule" id="PRU00221"/>
    </source>
</evidence>
<sequence>MPVQRRKAGASAAAPASPPPKQAAAGGKSKTAAAKAGGKNSAAAGEPPATSRGAFDGVLAAVALAVALLSAICEWPIYLAYEKDFKRPAVAFTLNLGITAIISLAVTASPQVRSLKKSARALAAAADPPAAAAVAAAGDVAAAAAAAAAPRPPMKKAATHSVSGSAGGGGGNGSDRELRTTLHANRCLVLLKQGGRAEEALADAQAACRLRPRWAKAHLRLAQAQEACGGCCEAAAAYRRAGDLDPALAPSVGAALAALERQEARRRCRLVLQHGQRGCAVYDAAASPQPVSLGSLLTRLIATAGADGAVRLFCCSTGAALQQLVGHADRVTRLAWSPCSTLLASASLDGTARLWRLTAGASWRQGHAVAQAGPVVGELGGSRVSCLAWSPGSALLASGSSEGQVAVWRVADGACHHKLGSHGGLVTAVAFSPCGQLLASASGDGACRVWGTADWQMVVDISWPSGPVNSCCFVSLSAAGTAAPPAAAPTLTAAAAAAAAAARPLCTLLLTCHVQAQRHEGRVLLWDVAQRRHGWVDGKLEAPLATLDCFQGKVCSVDSWPAAGGSGSGSHPGTGPAAPAAAGKEEAKEGTGDEEALLAAACSDGSVRLFDLAAVVAANASGPAASSKATRKAAEAPLLEVTLPDGGSAGGPVPDWGSLVLQAAAHDRNLVALSPDGRLLAAAGPDRRILLLDAEGGGQRASLAGHGATLRALRWLGPVTLLTAGDDGTARVWNVSEL</sequence>
<evidence type="ECO:0000256" key="5">
    <source>
        <dbReference type="SAM" id="Phobius"/>
    </source>
</evidence>
<gene>
    <name evidence="6" type="ORF">C2E20_2234</name>
</gene>
<feature type="compositionally biased region" description="Low complexity" evidence="4">
    <location>
        <begin position="22"/>
        <end position="45"/>
    </location>
</feature>
<keyword evidence="1 3" id="KW-0853">WD repeat</keyword>
<dbReference type="Gene3D" id="1.25.40.10">
    <property type="entry name" value="Tetratricopeptide repeat domain"/>
    <property type="match status" value="1"/>
</dbReference>
<keyword evidence="5" id="KW-0472">Membrane</keyword>
<feature type="region of interest" description="Disordered" evidence="4">
    <location>
        <begin position="155"/>
        <end position="176"/>
    </location>
</feature>
<evidence type="ECO:0000313" key="6">
    <source>
        <dbReference type="EMBL" id="PSC74587.1"/>
    </source>
</evidence>
<keyword evidence="5" id="KW-0812">Transmembrane</keyword>
<proteinExistence type="predicted"/>
<protein>
    <submittedName>
        <fullName evidence="6">WD-40 repeat</fullName>
    </submittedName>
</protein>
<feature type="transmembrane region" description="Helical" evidence="5">
    <location>
        <begin position="57"/>
        <end position="77"/>
    </location>
</feature>
<name>A0A2P6VKJ5_9CHLO</name>
<dbReference type="STRING" id="554055.A0A2P6VKJ5"/>
<dbReference type="SUPFAM" id="SSF50978">
    <property type="entry name" value="WD40 repeat-like"/>
    <property type="match status" value="1"/>
</dbReference>
<comment type="caution">
    <text evidence="6">The sequence shown here is derived from an EMBL/GenBank/DDBJ whole genome shotgun (WGS) entry which is preliminary data.</text>
</comment>
<dbReference type="InterPro" id="IPR001680">
    <property type="entry name" value="WD40_rpt"/>
</dbReference>
<dbReference type="PANTHER" id="PTHR19879">
    <property type="entry name" value="TRANSCRIPTION INITIATION FACTOR TFIID"/>
    <property type="match status" value="1"/>
</dbReference>
<feature type="repeat" description="WD" evidence="3">
    <location>
        <begin position="324"/>
        <end position="365"/>
    </location>
</feature>
<dbReference type="InterPro" id="IPR015943">
    <property type="entry name" value="WD40/YVTN_repeat-like_dom_sf"/>
</dbReference>
<dbReference type="InterPro" id="IPR019775">
    <property type="entry name" value="WD40_repeat_CS"/>
</dbReference>
<evidence type="ECO:0000313" key="7">
    <source>
        <dbReference type="Proteomes" id="UP000239649"/>
    </source>
</evidence>
<dbReference type="PANTHER" id="PTHR19879:SF9">
    <property type="entry name" value="TRANSCRIPTION INITIATION FACTOR TFIID SUBUNIT 5"/>
    <property type="match status" value="1"/>
</dbReference>
<evidence type="ECO:0000256" key="2">
    <source>
        <dbReference type="ARBA" id="ARBA00022737"/>
    </source>
</evidence>
<feature type="region of interest" description="Disordered" evidence="4">
    <location>
        <begin position="563"/>
        <end position="592"/>
    </location>
</feature>
<evidence type="ECO:0000256" key="4">
    <source>
        <dbReference type="SAM" id="MobiDB-lite"/>
    </source>
</evidence>
<dbReference type="SUPFAM" id="SSF48452">
    <property type="entry name" value="TPR-like"/>
    <property type="match status" value="1"/>
</dbReference>